<dbReference type="Gene3D" id="3.40.50.300">
    <property type="entry name" value="P-loop containing nucleotide triphosphate hydrolases"/>
    <property type="match status" value="1"/>
</dbReference>
<dbReference type="SMART" id="SM00382">
    <property type="entry name" value="AAA"/>
    <property type="match status" value="1"/>
</dbReference>
<feature type="domain" description="ABC transporter" evidence="3">
    <location>
        <begin position="1"/>
        <end position="219"/>
    </location>
</feature>
<name>A0ABS2NUD2_9BACI</name>
<dbReference type="InterPro" id="IPR015854">
    <property type="entry name" value="ABC_transpr_LolD-like"/>
</dbReference>
<evidence type="ECO:0000313" key="5">
    <source>
        <dbReference type="Proteomes" id="UP000737402"/>
    </source>
</evidence>
<dbReference type="EMBL" id="JAFBED010000001">
    <property type="protein sequence ID" value="MBM7618234.1"/>
    <property type="molecule type" value="Genomic_DNA"/>
</dbReference>
<comment type="caution">
    <text evidence="4">The sequence shown here is derived from an EMBL/GenBank/DDBJ whole genome shotgun (WGS) entry which is preliminary data.</text>
</comment>
<keyword evidence="2" id="KW-0067">ATP-binding</keyword>
<proteinExistence type="predicted"/>
<dbReference type="PROSITE" id="PS50893">
    <property type="entry name" value="ABC_TRANSPORTER_2"/>
    <property type="match status" value="1"/>
</dbReference>
<accession>A0ABS2NUD2</accession>
<dbReference type="SUPFAM" id="SSF52540">
    <property type="entry name" value="P-loop containing nucleoside triphosphate hydrolases"/>
    <property type="match status" value="1"/>
</dbReference>
<dbReference type="Proteomes" id="UP000737402">
    <property type="component" value="Unassembled WGS sequence"/>
</dbReference>
<evidence type="ECO:0000256" key="2">
    <source>
        <dbReference type="ARBA" id="ARBA00022840"/>
    </source>
</evidence>
<dbReference type="InterPro" id="IPR027417">
    <property type="entry name" value="P-loop_NTPase"/>
</dbReference>
<evidence type="ECO:0000313" key="4">
    <source>
        <dbReference type="EMBL" id="MBM7618234.1"/>
    </source>
</evidence>
<keyword evidence="4" id="KW-0449">Lipoprotein</keyword>
<dbReference type="InterPro" id="IPR003439">
    <property type="entry name" value="ABC_transporter-like_ATP-bd"/>
</dbReference>
<dbReference type="Pfam" id="PF00005">
    <property type="entry name" value="ABC_tran"/>
    <property type="match status" value="1"/>
</dbReference>
<reference evidence="4 5" key="1">
    <citation type="submission" date="2021-01" db="EMBL/GenBank/DDBJ databases">
        <title>Genomic Encyclopedia of Type Strains, Phase IV (KMG-IV): sequencing the most valuable type-strain genomes for metagenomic binning, comparative biology and taxonomic classification.</title>
        <authorList>
            <person name="Goeker M."/>
        </authorList>
    </citation>
    <scope>NUCLEOTIDE SEQUENCE [LARGE SCALE GENOMIC DNA]</scope>
    <source>
        <strain evidence="4 5">DSM 25879</strain>
    </source>
</reference>
<dbReference type="PANTHER" id="PTHR24220">
    <property type="entry name" value="IMPORT ATP-BINDING PROTEIN"/>
    <property type="match status" value="1"/>
</dbReference>
<protein>
    <submittedName>
        <fullName evidence="4">ABC-type lipoprotein export system ATPase subunit</fullName>
    </submittedName>
</protein>
<keyword evidence="5" id="KW-1185">Reference proteome</keyword>
<sequence>MNKQKEEILNIDSLVVSKGDQLAIMGPSGSGKTTLLRLLSGLVLPASGTIQLLGEELTCKTEKERDEFRGRNIGMVFQEFQLFPAMTAVENVLVQQLANSSLDKKYAKEKAVSLLRELGLEKRLQNRVMQLSRGEQQRVAIARALLNNPQILLVDEPTSNLDIKTGIHIMNQIQDISRTNGTTLITVTHDVHIANGFTRMITMEEINKSYSGVLKEVLR</sequence>
<organism evidence="4 5">
    <name type="scientific">Sutcliffiella tianshenii</name>
    <dbReference type="NCBI Taxonomy" id="1463404"/>
    <lineage>
        <taxon>Bacteria</taxon>
        <taxon>Bacillati</taxon>
        <taxon>Bacillota</taxon>
        <taxon>Bacilli</taxon>
        <taxon>Bacillales</taxon>
        <taxon>Bacillaceae</taxon>
        <taxon>Sutcliffiella</taxon>
    </lineage>
</organism>
<gene>
    <name evidence="4" type="ORF">JOC95_000076</name>
</gene>
<evidence type="ECO:0000256" key="1">
    <source>
        <dbReference type="ARBA" id="ARBA00022741"/>
    </source>
</evidence>
<dbReference type="InterPro" id="IPR003593">
    <property type="entry name" value="AAA+_ATPase"/>
</dbReference>
<keyword evidence="1" id="KW-0547">Nucleotide-binding</keyword>
<evidence type="ECO:0000259" key="3">
    <source>
        <dbReference type="PROSITE" id="PS50893"/>
    </source>
</evidence>